<keyword evidence="3" id="KW-1185">Reference proteome</keyword>
<evidence type="ECO:0000313" key="2">
    <source>
        <dbReference type="EMBL" id="KAG2386293.1"/>
    </source>
</evidence>
<gene>
    <name evidence="2" type="ORF">C9374_002739</name>
</gene>
<keyword evidence="1" id="KW-0472">Membrane</keyword>
<evidence type="ECO:0000313" key="3">
    <source>
        <dbReference type="Proteomes" id="UP000816034"/>
    </source>
</evidence>
<evidence type="ECO:0000256" key="1">
    <source>
        <dbReference type="SAM" id="Phobius"/>
    </source>
</evidence>
<accession>A0AA88GUM4</accession>
<keyword evidence="1" id="KW-0812">Transmembrane</keyword>
<feature type="transmembrane region" description="Helical" evidence="1">
    <location>
        <begin position="35"/>
        <end position="57"/>
    </location>
</feature>
<name>A0AA88GUM4_NAELO</name>
<feature type="transmembrane region" description="Helical" evidence="1">
    <location>
        <begin position="121"/>
        <end position="147"/>
    </location>
</feature>
<sequence length="215" mass="23871">MGAEGVSIIQHVYELNRDRPNYLTTVSVRRILDYISIYCALCGLIPVVILSIIALSASSGENESLRRTLTFAVGVPLVGIGTAIVFLFGIIAVVAIVLMLRSSAKYTPSDSEVYRLQLQSMMKLTVGVVIMSLGAVLEVVGIVTNYLEMPNFIVYPLAKGVPYITFMICISLIFWPYRLPLLSHPIQFVTQELRFSPKTKEETLVDVAQVEHEMK</sequence>
<protein>
    <submittedName>
        <fullName evidence="2">Uncharacterized protein</fullName>
    </submittedName>
</protein>
<proteinExistence type="predicted"/>
<comment type="caution">
    <text evidence="2">The sequence shown here is derived from an EMBL/GenBank/DDBJ whole genome shotgun (WGS) entry which is preliminary data.</text>
</comment>
<feature type="transmembrane region" description="Helical" evidence="1">
    <location>
        <begin position="77"/>
        <end position="100"/>
    </location>
</feature>
<dbReference type="AlphaFoldDB" id="A0AA88GUM4"/>
<dbReference type="RefSeq" id="XP_044550285.1">
    <property type="nucleotide sequence ID" value="XM_044692189.1"/>
</dbReference>
<keyword evidence="1" id="KW-1133">Transmembrane helix</keyword>
<dbReference type="GeneID" id="68095194"/>
<reference evidence="2 3" key="1">
    <citation type="journal article" date="2018" name="BMC Genomics">
        <title>The genome of Naegleria lovaniensis, the basis for a comparative approach to unravel pathogenicity factors of the human pathogenic amoeba N. fowleri.</title>
        <authorList>
            <person name="Liechti N."/>
            <person name="Schurch N."/>
            <person name="Bruggmann R."/>
            <person name="Wittwer M."/>
        </authorList>
    </citation>
    <scope>NUCLEOTIDE SEQUENCE [LARGE SCALE GENOMIC DNA]</scope>
    <source>
        <strain evidence="2 3">ATCC 30569</strain>
    </source>
</reference>
<dbReference type="Proteomes" id="UP000816034">
    <property type="component" value="Unassembled WGS sequence"/>
</dbReference>
<organism evidence="2 3">
    <name type="scientific">Naegleria lovaniensis</name>
    <name type="common">Amoeba</name>
    <dbReference type="NCBI Taxonomy" id="51637"/>
    <lineage>
        <taxon>Eukaryota</taxon>
        <taxon>Discoba</taxon>
        <taxon>Heterolobosea</taxon>
        <taxon>Tetramitia</taxon>
        <taxon>Eutetramitia</taxon>
        <taxon>Vahlkampfiidae</taxon>
        <taxon>Naegleria</taxon>
    </lineage>
</organism>
<dbReference type="EMBL" id="PYSW02000016">
    <property type="protein sequence ID" value="KAG2386293.1"/>
    <property type="molecule type" value="Genomic_DNA"/>
</dbReference>
<feature type="transmembrane region" description="Helical" evidence="1">
    <location>
        <begin position="153"/>
        <end position="175"/>
    </location>
</feature>